<gene>
    <name evidence="3" type="ORF">NAG76_16570</name>
</gene>
<dbReference type="KEGG" id="plig:NAG76_16570"/>
<evidence type="ECO:0000313" key="3">
    <source>
        <dbReference type="EMBL" id="URN93434.1"/>
    </source>
</evidence>
<dbReference type="Pfam" id="PF03961">
    <property type="entry name" value="FapA"/>
    <property type="match status" value="1"/>
</dbReference>
<protein>
    <submittedName>
        <fullName evidence="3">FapA family protein</fullName>
    </submittedName>
</protein>
<dbReference type="Pfam" id="PF20250">
    <property type="entry name" value="FapA_N"/>
    <property type="match status" value="1"/>
</dbReference>
<dbReference type="PANTHER" id="PTHR38032">
    <property type="entry name" value="POLYMERASE-RELATED"/>
    <property type="match status" value="1"/>
</dbReference>
<dbReference type="AlphaFoldDB" id="A0A9J6ZBF8"/>
<proteinExistence type="predicted"/>
<dbReference type="InterPro" id="IPR046865">
    <property type="entry name" value="FapA_b_solenoid"/>
</dbReference>
<evidence type="ECO:0000256" key="1">
    <source>
        <dbReference type="SAM" id="Coils"/>
    </source>
</evidence>
<dbReference type="EMBL" id="CP097899">
    <property type="protein sequence ID" value="URN93434.1"/>
    <property type="molecule type" value="Genomic_DNA"/>
</dbReference>
<dbReference type="InterPro" id="IPR046866">
    <property type="entry name" value="FapA_N"/>
</dbReference>
<feature type="coiled-coil region" evidence="1">
    <location>
        <begin position="347"/>
        <end position="374"/>
    </location>
</feature>
<dbReference type="Proteomes" id="UP001056756">
    <property type="component" value="Chromosome"/>
</dbReference>
<keyword evidence="1" id="KW-0175">Coiled coil</keyword>
<reference evidence="3" key="1">
    <citation type="submission" date="2022-05" db="EMBL/GenBank/DDBJ databases">
        <title>Novel bacterial taxa in a minimal lignocellulolytic consortium and its capacity to transform plastics disclosed by genome-resolved metagenomics.</title>
        <authorList>
            <person name="Rodriguez C.A.D."/>
            <person name="Diaz-Garcia L."/>
            <person name="Herrera K."/>
            <person name="Tarazona N.A."/>
            <person name="Sproer C."/>
            <person name="Overmann J."/>
            <person name="Jimenez D.J."/>
        </authorList>
    </citation>
    <scope>NUCLEOTIDE SEQUENCE</scope>
    <source>
        <strain evidence="3">MAG5</strain>
    </source>
</reference>
<name>A0A9J6ZBF8_9BACL</name>
<sequence length="467" mass="50992">MDKQIFDANINIEISADKLTALLNFHYISDNVSYEVAELDEYIRSKGIVHGILYDNLRLIANDPLVYMKRKIEIAKGTPAGKGIDGKVEFITKIRKQSVYDESSESETIDFKQIKKLDNVNKGQLIAQLVPPSYGQPGISVKGEPIDATLGKSARFKVGKNVVKNGEGNALYSAIDGLISITDQEKINVFPVFEVNGDVDYRIGNIDFVGTVVIRGNVLTGFKIKAVGDIRVIGGVEGADLESEGSIEVTGGIMASGKGQVKAKNNIKCSFIQDANLIAGQNITVSQSIMHSIVRAGHSVECNSSKGLIVGGTIQAGEGVSARTIGNSMSTNTIIEVGVNPTLREEQVELRHAMKEHAENLDRTEKALVILDQMAASGKLTPDRFAMRQKLINTKQQTANSVAEMKDRLFEIEKLLENSEKASVSVKNTVYGGVKIVIGRYTRYIKDSTSNILFKYEDGEIVMLPIY</sequence>
<accession>A0A9J6ZBF8</accession>
<feature type="domain" description="Flagellar Assembly Protein A N-terminal region" evidence="2">
    <location>
        <begin position="10"/>
        <end position="183"/>
    </location>
</feature>
<dbReference type="PANTHER" id="PTHR38032:SF1">
    <property type="entry name" value="RNA-BINDING PROTEIN KHPB N-TERMINAL DOMAIN-CONTAINING PROTEIN"/>
    <property type="match status" value="1"/>
</dbReference>
<evidence type="ECO:0000313" key="4">
    <source>
        <dbReference type="Proteomes" id="UP001056756"/>
    </source>
</evidence>
<evidence type="ECO:0000259" key="2">
    <source>
        <dbReference type="Pfam" id="PF20250"/>
    </source>
</evidence>
<organism evidence="3 4">
    <name type="scientific">Candidatus Pristimantibacillus lignocellulolyticus</name>
    <dbReference type="NCBI Taxonomy" id="2994561"/>
    <lineage>
        <taxon>Bacteria</taxon>
        <taxon>Bacillati</taxon>
        <taxon>Bacillota</taxon>
        <taxon>Bacilli</taxon>
        <taxon>Bacillales</taxon>
        <taxon>Paenibacillaceae</taxon>
        <taxon>Candidatus Pristimantibacillus</taxon>
    </lineage>
</organism>
<dbReference type="InterPro" id="IPR005646">
    <property type="entry name" value="FapA"/>
</dbReference>